<evidence type="ECO:0000313" key="2">
    <source>
        <dbReference type="WBParaSite" id="PS1159_v2.g5759.t1"/>
    </source>
</evidence>
<dbReference type="Proteomes" id="UP000887580">
    <property type="component" value="Unplaced"/>
</dbReference>
<reference evidence="2" key="1">
    <citation type="submission" date="2022-11" db="UniProtKB">
        <authorList>
            <consortium name="WormBaseParasite"/>
        </authorList>
    </citation>
    <scope>IDENTIFICATION</scope>
</reference>
<proteinExistence type="predicted"/>
<accession>A0AC35GJ69</accession>
<name>A0AC35GJ69_9BILA</name>
<protein>
    <submittedName>
        <fullName evidence="2">tRNA-guanine(15) transglycosylase-like domain-containing protein</fullName>
    </submittedName>
</protein>
<evidence type="ECO:0000313" key="1">
    <source>
        <dbReference type="Proteomes" id="UP000887580"/>
    </source>
</evidence>
<organism evidence="1 2">
    <name type="scientific">Panagrolaimus sp. PS1159</name>
    <dbReference type="NCBI Taxonomy" id="55785"/>
    <lineage>
        <taxon>Eukaryota</taxon>
        <taxon>Metazoa</taxon>
        <taxon>Ecdysozoa</taxon>
        <taxon>Nematoda</taxon>
        <taxon>Chromadorea</taxon>
        <taxon>Rhabditida</taxon>
        <taxon>Tylenchina</taxon>
        <taxon>Panagrolaimomorpha</taxon>
        <taxon>Panagrolaimoidea</taxon>
        <taxon>Panagrolaimidae</taxon>
        <taxon>Panagrolaimus</taxon>
    </lineage>
</organism>
<dbReference type="WBParaSite" id="PS1159_v2.g5759.t1">
    <property type="protein sequence ID" value="PS1159_v2.g5759.t1"/>
    <property type="gene ID" value="PS1159_v2.g5759"/>
</dbReference>
<sequence length="101" mass="11721">MSTLYKEAVACHLLTVHNIHHQLELMRRLRKAINTKNVGEFLKNFIDGQFSGIEKCPSWAKMAIEELGYGSIVFGTSKPEIKKKNQSFKILESHSRRNYQR</sequence>